<evidence type="ECO:0000259" key="3">
    <source>
        <dbReference type="PROSITE" id="PS50158"/>
    </source>
</evidence>
<reference evidence="4 5" key="1">
    <citation type="journal article" date="2020" name="IScience">
        <title>Genome Sequencing of the Endangered Kingdonia uniflora (Circaeasteraceae, Ranunculales) Reveals Potential Mechanisms of Evolutionary Specialization.</title>
        <authorList>
            <person name="Sun Y."/>
            <person name="Deng T."/>
            <person name="Zhang A."/>
            <person name="Moore M.J."/>
            <person name="Landis J.B."/>
            <person name="Lin N."/>
            <person name="Zhang H."/>
            <person name="Zhang X."/>
            <person name="Huang J."/>
            <person name="Zhang X."/>
            <person name="Sun H."/>
            <person name="Wang H."/>
        </authorList>
    </citation>
    <scope>NUCLEOTIDE SEQUENCE [LARGE SCALE GENOMIC DNA]</scope>
    <source>
        <strain evidence="4">TB1705</strain>
        <tissue evidence="4">Leaf</tissue>
    </source>
</reference>
<dbReference type="GO" id="GO:0008270">
    <property type="term" value="F:zinc ion binding"/>
    <property type="evidence" value="ECO:0007669"/>
    <property type="project" value="UniProtKB-KW"/>
</dbReference>
<feature type="domain" description="CCHC-type" evidence="3">
    <location>
        <begin position="146"/>
        <end position="161"/>
    </location>
</feature>
<comment type="caution">
    <text evidence="4">The sequence shown here is derived from an EMBL/GenBank/DDBJ whole genome shotgun (WGS) entry which is preliminary data.</text>
</comment>
<name>A0A7J7NGB8_9MAGN</name>
<keyword evidence="5" id="KW-1185">Reference proteome</keyword>
<dbReference type="AlphaFoldDB" id="A0A7J7NGB8"/>
<dbReference type="InterPro" id="IPR036875">
    <property type="entry name" value="Znf_CCHC_sf"/>
</dbReference>
<organism evidence="4 5">
    <name type="scientific">Kingdonia uniflora</name>
    <dbReference type="NCBI Taxonomy" id="39325"/>
    <lineage>
        <taxon>Eukaryota</taxon>
        <taxon>Viridiplantae</taxon>
        <taxon>Streptophyta</taxon>
        <taxon>Embryophyta</taxon>
        <taxon>Tracheophyta</taxon>
        <taxon>Spermatophyta</taxon>
        <taxon>Magnoliopsida</taxon>
        <taxon>Ranunculales</taxon>
        <taxon>Circaeasteraceae</taxon>
        <taxon>Kingdonia</taxon>
    </lineage>
</organism>
<evidence type="ECO:0000256" key="2">
    <source>
        <dbReference type="SAM" id="MobiDB-lite"/>
    </source>
</evidence>
<keyword evidence="1" id="KW-0862">Zinc</keyword>
<dbReference type="PROSITE" id="PS50158">
    <property type="entry name" value="ZF_CCHC"/>
    <property type="match status" value="1"/>
</dbReference>
<keyword evidence="1" id="KW-0479">Metal-binding</keyword>
<dbReference type="Proteomes" id="UP000541444">
    <property type="component" value="Unassembled WGS sequence"/>
</dbReference>
<gene>
    <name evidence="4" type="ORF">GIB67_031009</name>
</gene>
<dbReference type="GO" id="GO:0003676">
    <property type="term" value="F:nucleic acid binding"/>
    <property type="evidence" value="ECO:0007669"/>
    <property type="project" value="InterPro"/>
</dbReference>
<protein>
    <recommendedName>
        <fullName evidence="3">CCHC-type domain-containing protein</fullName>
    </recommendedName>
</protein>
<dbReference type="InterPro" id="IPR001878">
    <property type="entry name" value="Znf_CCHC"/>
</dbReference>
<feature type="region of interest" description="Disordered" evidence="2">
    <location>
        <begin position="99"/>
        <end position="135"/>
    </location>
</feature>
<accession>A0A7J7NGB8</accession>
<dbReference type="SUPFAM" id="SSF57756">
    <property type="entry name" value="Retrovirus zinc finger-like domains"/>
    <property type="match status" value="1"/>
</dbReference>
<proteinExistence type="predicted"/>
<evidence type="ECO:0000256" key="1">
    <source>
        <dbReference type="PROSITE-ProRule" id="PRU00047"/>
    </source>
</evidence>
<evidence type="ECO:0000313" key="5">
    <source>
        <dbReference type="Proteomes" id="UP000541444"/>
    </source>
</evidence>
<keyword evidence="1" id="KW-0863">Zinc-finger</keyword>
<sequence length="175" mass="19532">MANNENILEMVRGRGNGRVVANHVGVGHSAPRCSGRVPVPRVPAAAHGLRTNVLRGRGLGRGVRCGKLPVDEVAAETSVHLVSRAQDFIKLKEYRRTDKKKEEGDLSVRQGHQDAQGQNRKRQRDDRPLDTRVVVPSQGTRILSPCFSCEKHGHLVRRCPRREGQHLQQRSHKQG</sequence>
<dbReference type="EMBL" id="JACGCM010000805">
    <property type="protein sequence ID" value="KAF6166225.1"/>
    <property type="molecule type" value="Genomic_DNA"/>
</dbReference>
<evidence type="ECO:0000313" key="4">
    <source>
        <dbReference type="EMBL" id="KAF6166225.1"/>
    </source>
</evidence>